<keyword evidence="3" id="KW-1185">Reference proteome</keyword>
<accession>A0A135I9L1</accession>
<dbReference type="Pfam" id="PF14488">
    <property type="entry name" value="DUF4434"/>
    <property type="match status" value="1"/>
</dbReference>
<comment type="caution">
    <text evidence="2">The sequence shown here is derived from an EMBL/GenBank/DDBJ whole genome shotgun (WGS) entry which is preliminary data.</text>
</comment>
<gene>
    <name evidence="2" type="ORF">ATN88_19920</name>
</gene>
<feature type="domain" description="DUF4434" evidence="1">
    <location>
        <begin position="4"/>
        <end position="199"/>
    </location>
</feature>
<dbReference type="Gene3D" id="3.20.20.80">
    <property type="entry name" value="Glycosidases"/>
    <property type="match status" value="1"/>
</dbReference>
<reference evidence="2 3" key="1">
    <citation type="submission" date="2015-11" db="EMBL/GenBank/DDBJ databases">
        <title>Genomic Taxonomy of the Vibrionaceae.</title>
        <authorList>
            <person name="Gomez-Gil B."/>
            <person name="Enciso-Ibarra J."/>
        </authorList>
    </citation>
    <scope>NUCLEOTIDE SEQUENCE [LARGE SCALE GENOMIC DNA]</scope>
    <source>
        <strain evidence="2 3">CAIM 912</strain>
    </source>
</reference>
<dbReference type="InterPro" id="IPR027849">
    <property type="entry name" value="DUF4434"/>
</dbReference>
<dbReference type="EMBL" id="LNTY01000030">
    <property type="protein sequence ID" value="KXF82074.1"/>
    <property type="molecule type" value="Genomic_DNA"/>
</dbReference>
<sequence>MDKALSEVKWKANTHYLHEQGVSSAVVQWTQFGDETFGGEHGWLASRLDLWMKQSPVWFGLYSDPEYFSAIDVPADEQRLYLDALLSKNEETLSAWTTWLDTRRERVAGLYLPFELSDYYFQTTASQHHLNHALRRFADNTTHPVAISVFINGVMPPETFAAWISSIQQTGVKVWLQNGRGTGALPKATVQRYIEALPCDVGIIDEIFHQESASPFKARPMTDAEKQKAQIAAEACHPHLTFSFRYWRPMPFPLPIP</sequence>
<dbReference type="AlphaFoldDB" id="A0A135I9L1"/>
<protein>
    <recommendedName>
        <fullName evidence="1">DUF4434 domain-containing protein</fullName>
    </recommendedName>
</protein>
<organism evidence="2 3">
    <name type="scientific">Enterovibrio coralii</name>
    <dbReference type="NCBI Taxonomy" id="294935"/>
    <lineage>
        <taxon>Bacteria</taxon>
        <taxon>Pseudomonadati</taxon>
        <taxon>Pseudomonadota</taxon>
        <taxon>Gammaproteobacteria</taxon>
        <taxon>Vibrionales</taxon>
        <taxon>Vibrionaceae</taxon>
        <taxon>Enterovibrio</taxon>
    </lineage>
</organism>
<evidence type="ECO:0000313" key="2">
    <source>
        <dbReference type="EMBL" id="KXF82074.1"/>
    </source>
</evidence>
<name>A0A135I9L1_9GAMM</name>
<proteinExistence type="predicted"/>
<dbReference type="STRING" id="294935.ATN88_19920"/>
<evidence type="ECO:0000313" key="3">
    <source>
        <dbReference type="Proteomes" id="UP000070529"/>
    </source>
</evidence>
<evidence type="ECO:0000259" key="1">
    <source>
        <dbReference type="Pfam" id="PF14488"/>
    </source>
</evidence>
<dbReference type="Proteomes" id="UP000070529">
    <property type="component" value="Unassembled WGS sequence"/>
</dbReference>